<keyword evidence="1" id="KW-0732">Signal</keyword>
<dbReference type="EMBL" id="CP072842">
    <property type="protein sequence ID" value="QTV06818.1"/>
    <property type="molecule type" value="Genomic_DNA"/>
</dbReference>
<dbReference type="Pfam" id="PF13098">
    <property type="entry name" value="Thioredoxin_2"/>
    <property type="match status" value="1"/>
</dbReference>
<dbReference type="Gene3D" id="3.40.30.10">
    <property type="entry name" value="Glutaredoxin"/>
    <property type="match status" value="1"/>
</dbReference>
<proteinExistence type="predicted"/>
<dbReference type="Proteomes" id="UP000672011">
    <property type="component" value="Chromosome"/>
</dbReference>
<evidence type="ECO:0000259" key="2">
    <source>
        <dbReference type="PROSITE" id="PS51352"/>
    </source>
</evidence>
<feature type="chain" id="PRO_5047074075" evidence="1">
    <location>
        <begin position="19"/>
        <end position="147"/>
    </location>
</feature>
<protein>
    <submittedName>
        <fullName evidence="3">Thioredoxin family protein</fullName>
    </submittedName>
</protein>
<evidence type="ECO:0000256" key="1">
    <source>
        <dbReference type="SAM" id="SignalP"/>
    </source>
</evidence>
<dbReference type="InterPro" id="IPR012336">
    <property type="entry name" value="Thioredoxin-like_fold"/>
</dbReference>
<keyword evidence="4" id="KW-1185">Reference proteome</keyword>
<evidence type="ECO:0000313" key="3">
    <source>
        <dbReference type="EMBL" id="QTV06818.1"/>
    </source>
</evidence>
<dbReference type="InterPro" id="IPR036249">
    <property type="entry name" value="Thioredoxin-like_sf"/>
</dbReference>
<organism evidence="3 4">
    <name type="scientific">Faecalibacter bovis</name>
    <dbReference type="NCBI Taxonomy" id="2898187"/>
    <lineage>
        <taxon>Bacteria</taxon>
        <taxon>Pseudomonadati</taxon>
        <taxon>Bacteroidota</taxon>
        <taxon>Flavobacteriia</taxon>
        <taxon>Flavobacteriales</taxon>
        <taxon>Weeksellaceae</taxon>
        <taxon>Faecalibacter</taxon>
    </lineage>
</organism>
<reference evidence="4" key="2">
    <citation type="submission" date="2021-04" db="EMBL/GenBank/DDBJ databases">
        <title>Taxonomy of Flavobacteriaceae bacterium ZY171143.</title>
        <authorList>
            <person name="Li F."/>
        </authorList>
    </citation>
    <scope>NUCLEOTIDE SEQUENCE [LARGE SCALE GENOMIC DNA]</scope>
    <source>
        <strain evidence="4">ZY171143</strain>
    </source>
</reference>
<accession>A0ABX7XG32</accession>
<dbReference type="RefSeq" id="WP_230477602.1">
    <property type="nucleotide sequence ID" value="NZ_CP072842.1"/>
</dbReference>
<feature type="domain" description="Thioredoxin" evidence="2">
    <location>
        <begin position="3"/>
        <end position="147"/>
    </location>
</feature>
<feature type="signal peptide" evidence="1">
    <location>
        <begin position="1"/>
        <end position="18"/>
    </location>
</feature>
<dbReference type="InterPro" id="IPR013766">
    <property type="entry name" value="Thioredoxin_domain"/>
</dbReference>
<reference evidence="3 4" key="1">
    <citation type="journal article" date="2021" name="Int. J. Syst. Evol. Microbiol.">
        <title>Faecalibacter bovis sp. nov., isolated from cow faeces.</title>
        <authorList>
            <person name="Li F."/>
            <person name="Zhao W."/>
            <person name="Hong Q."/>
            <person name="Shao Q."/>
            <person name="Song J."/>
            <person name="Yang S."/>
        </authorList>
    </citation>
    <scope>NUCLEOTIDE SEQUENCE [LARGE SCALE GENOMIC DNA]</scope>
    <source>
        <strain evidence="3 4">ZY171143</strain>
    </source>
</reference>
<dbReference type="SUPFAM" id="SSF52833">
    <property type="entry name" value="Thioredoxin-like"/>
    <property type="match status" value="1"/>
</dbReference>
<evidence type="ECO:0000313" key="4">
    <source>
        <dbReference type="Proteomes" id="UP000672011"/>
    </source>
</evidence>
<name>A0ABX7XG32_9FLAO</name>
<dbReference type="PROSITE" id="PS51352">
    <property type="entry name" value="THIOREDOXIN_2"/>
    <property type="match status" value="1"/>
</dbReference>
<sequence length="147" mass="16546">MRILITVLALFITSITFAQGINWMSLDDATKASNANPEKPILFNIYTNWCGYCKKLDKETFVDPAVVKYVNENYIPVKFNAETKEMVSFLGINFTYIAGAKANYLAYVMTNGRLSYPATVILDNKGNTDKIILGYRSAENFTSDIKI</sequence>
<gene>
    <name evidence="3" type="ORF">J9309_05745</name>
</gene>